<dbReference type="PANTHER" id="PTHR47691:SF3">
    <property type="entry name" value="HTH-TYPE TRANSCRIPTIONAL REGULATOR RV0890C-RELATED"/>
    <property type="match status" value="1"/>
</dbReference>
<gene>
    <name evidence="2" type="ORF">ACFQMH_22650</name>
</gene>
<dbReference type="SUPFAM" id="SSF46894">
    <property type="entry name" value="C-terminal effector domain of the bipartite response regulators"/>
    <property type="match status" value="1"/>
</dbReference>
<comment type="caution">
    <text evidence="2">The sequence shown here is derived from an EMBL/GenBank/DDBJ whole genome shotgun (WGS) entry which is preliminary data.</text>
</comment>
<name>A0ABW2E2T1_9ACTN</name>
<dbReference type="InterPro" id="IPR027417">
    <property type="entry name" value="P-loop_NTPase"/>
</dbReference>
<dbReference type="RefSeq" id="WP_189876374.1">
    <property type="nucleotide sequence ID" value="NZ_BMWA01000020.1"/>
</dbReference>
<sequence>MDTTGVVRHPTAEIGTSEPVGALPLELTRFIGRRRELALTRHALERARLVTLTGTGGVGKTRLALRMARELSRAFEDGVRFVALGDLQDPALLGHTVNTAVGIRETSARWQLDTLVEHLRDQQMLLVLDNCEHLVEEAASLVDALLRRCERLTVLATSRRALNIDGEAAVPVPPLSTPDPQRALTQEAIAESEAVSLFVDRASAAVPGFVLTPETEVQVAELCRLLDGIPLAIQLAAVRLRVLPLSELLARMGDRYQLLTQGSRAAPARHQTLRASIDWTFDLCTPSERLLWSRLAVFQGGFGLDAAEAVASSGDMDRASVFDLVAGLVEKSILTRVMDSTEPRYHMLETIRQYGAERLESGESAALGRRHREWFVGLAERADADWSGPRQIEWLQRLRREYANLRAALHSCLAEAPQSGMRLACSIENFWLARGFLSEARHWLGQLLAVAPEPTADRGRAVRLSAWMAILQSDYDMAAALLEEAEHIALATDDALLSAFVRQTWGLLAVFRGDLDFAAGRLEASVAEFARLGHRTGEIHSTFEVGLALGFAGESARASEWHRRCQRVTSAVGESWWHSYSLWAYGVERWRQGDTAMAAELERESLRLKRRLDDRLGMGVCLEAMSWIAASEGEAERAALLLGAADALLRTVGMPLEGIPQLWAYHLKGEGDARRRVTERRFGSAYASGAALSPDAAVAWALNEIPEPSGQAPEPDADPLTRREREVSELVAEGLTNREIASRLVISVRTAEKHVDNIMSKLGVVNRTQIATHVTASPVGVASPTTSSRP</sequence>
<keyword evidence="2" id="KW-0547">Nucleotide-binding</keyword>
<feature type="domain" description="HTH luxR-type" evidence="1">
    <location>
        <begin position="713"/>
        <end position="778"/>
    </location>
</feature>
<evidence type="ECO:0000313" key="2">
    <source>
        <dbReference type="EMBL" id="MFC7014466.1"/>
    </source>
</evidence>
<dbReference type="Proteomes" id="UP001596409">
    <property type="component" value="Unassembled WGS sequence"/>
</dbReference>
<accession>A0ABW2E2T1</accession>
<evidence type="ECO:0000313" key="3">
    <source>
        <dbReference type="Proteomes" id="UP001596409"/>
    </source>
</evidence>
<dbReference type="InterPro" id="IPR036388">
    <property type="entry name" value="WH-like_DNA-bd_sf"/>
</dbReference>
<keyword evidence="2" id="KW-0067">ATP-binding</keyword>
<dbReference type="InterPro" id="IPR000792">
    <property type="entry name" value="Tscrpt_reg_LuxR_C"/>
</dbReference>
<dbReference type="PRINTS" id="PR00038">
    <property type="entry name" value="HTHLUXR"/>
</dbReference>
<reference evidence="3" key="1">
    <citation type="journal article" date="2019" name="Int. J. Syst. Evol. Microbiol.">
        <title>The Global Catalogue of Microorganisms (GCM) 10K type strain sequencing project: providing services to taxonomists for standard genome sequencing and annotation.</title>
        <authorList>
            <consortium name="The Broad Institute Genomics Platform"/>
            <consortium name="The Broad Institute Genome Sequencing Center for Infectious Disease"/>
            <person name="Wu L."/>
            <person name="Ma J."/>
        </authorList>
    </citation>
    <scope>NUCLEOTIDE SEQUENCE [LARGE SCALE GENOMIC DNA]</scope>
    <source>
        <strain evidence="3">JCM 4855</strain>
    </source>
</reference>
<dbReference type="PROSITE" id="PS50043">
    <property type="entry name" value="HTH_LUXR_2"/>
    <property type="match status" value="1"/>
</dbReference>
<keyword evidence="3" id="KW-1185">Reference proteome</keyword>
<proteinExistence type="predicted"/>
<dbReference type="Pfam" id="PF13401">
    <property type="entry name" value="AAA_22"/>
    <property type="match status" value="1"/>
</dbReference>
<dbReference type="SUPFAM" id="SSF52540">
    <property type="entry name" value="P-loop containing nucleoside triphosphate hydrolases"/>
    <property type="match status" value="1"/>
</dbReference>
<dbReference type="InterPro" id="IPR058852">
    <property type="entry name" value="HTH_77"/>
</dbReference>
<dbReference type="Pfam" id="PF00196">
    <property type="entry name" value="GerE"/>
    <property type="match status" value="1"/>
</dbReference>
<dbReference type="InterPro" id="IPR011990">
    <property type="entry name" value="TPR-like_helical_dom_sf"/>
</dbReference>
<protein>
    <submittedName>
        <fullName evidence="2">ATP-binding protein</fullName>
    </submittedName>
</protein>
<dbReference type="Gene3D" id="1.25.40.10">
    <property type="entry name" value="Tetratricopeptide repeat domain"/>
    <property type="match status" value="1"/>
</dbReference>
<evidence type="ECO:0000259" key="1">
    <source>
        <dbReference type="PROSITE" id="PS50043"/>
    </source>
</evidence>
<dbReference type="InterPro" id="IPR049945">
    <property type="entry name" value="AAA_22"/>
</dbReference>
<dbReference type="Gene3D" id="3.40.50.300">
    <property type="entry name" value="P-loop containing nucleotide triphosphate hydrolases"/>
    <property type="match status" value="1"/>
</dbReference>
<dbReference type="SMART" id="SM00421">
    <property type="entry name" value="HTH_LUXR"/>
    <property type="match status" value="1"/>
</dbReference>
<dbReference type="CDD" id="cd06170">
    <property type="entry name" value="LuxR_C_like"/>
    <property type="match status" value="1"/>
</dbReference>
<dbReference type="EMBL" id="JBHSYM010000048">
    <property type="protein sequence ID" value="MFC7014466.1"/>
    <property type="molecule type" value="Genomic_DNA"/>
</dbReference>
<organism evidence="2 3">
    <name type="scientific">Streptomyces viridiviolaceus</name>
    <dbReference type="NCBI Taxonomy" id="68282"/>
    <lineage>
        <taxon>Bacteria</taxon>
        <taxon>Bacillati</taxon>
        <taxon>Actinomycetota</taxon>
        <taxon>Actinomycetes</taxon>
        <taxon>Kitasatosporales</taxon>
        <taxon>Streptomycetaceae</taxon>
        <taxon>Streptomyces</taxon>
    </lineage>
</organism>
<dbReference type="PANTHER" id="PTHR47691">
    <property type="entry name" value="REGULATOR-RELATED"/>
    <property type="match status" value="1"/>
</dbReference>
<dbReference type="Gene3D" id="1.10.10.10">
    <property type="entry name" value="Winged helix-like DNA-binding domain superfamily/Winged helix DNA-binding domain"/>
    <property type="match status" value="1"/>
</dbReference>
<dbReference type="GO" id="GO:0005524">
    <property type="term" value="F:ATP binding"/>
    <property type="evidence" value="ECO:0007669"/>
    <property type="project" value="UniProtKB-KW"/>
</dbReference>
<dbReference type="PRINTS" id="PR00364">
    <property type="entry name" value="DISEASERSIST"/>
</dbReference>
<dbReference type="InterPro" id="IPR016032">
    <property type="entry name" value="Sig_transdc_resp-reg_C-effctor"/>
</dbReference>
<dbReference type="Pfam" id="PF25872">
    <property type="entry name" value="HTH_77"/>
    <property type="match status" value="1"/>
</dbReference>